<keyword evidence="5" id="KW-1185">Reference proteome</keyword>
<feature type="domain" description="Carrier" evidence="3">
    <location>
        <begin position="8"/>
        <end position="83"/>
    </location>
</feature>
<name>A0A4Q9HVL2_STRKA</name>
<dbReference type="SMART" id="SM00823">
    <property type="entry name" value="PKS_PP"/>
    <property type="match status" value="1"/>
</dbReference>
<gene>
    <name evidence="4" type="ORF">EYS09_18320</name>
</gene>
<comment type="caution">
    <text evidence="4">The sequence shown here is derived from an EMBL/GenBank/DDBJ whole genome shotgun (WGS) entry which is preliminary data.</text>
</comment>
<evidence type="ECO:0000256" key="1">
    <source>
        <dbReference type="ARBA" id="ARBA00022450"/>
    </source>
</evidence>
<dbReference type="InterPro" id="IPR009081">
    <property type="entry name" value="PP-bd_ACP"/>
</dbReference>
<dbReference type="Gene3D" id="1.10.1200.10">
    <property type="entry name" value="ACP-like"/>
    <property type="match status" value="1"/>
</dbReference>
<dbReference type="GO" id="GO:0017000">
    <property type="term" value="P:antibiotic biosynthetic process"/>
    <property type="evidence" value="ECO:0007669"/>
    <property type="project" value="UniProtKB-ARBA"/>
</dbReference>
<proteinExistence type="predicted"/>
<dbReference type="RefSeq" id="WP_094794509.1">
    <property type="nucleotide sequence ID" value="NZ_NDXL01000003.1"/>
</dbReference>
<keyword evidence="1" id="KW-0596">Phosphopantetheine</keyword>
<evidence type="ECO:0000313" key="5">
    <source>
        <dbReference type="Proteomes" id="UP000292452"/>
    </source>
</evidence>
<dbReference type="InterPro" id="IPR020806">
    <property type="entry name" value="PKS_PP-bd"/>
</dbReference>
<dbReference type="GO" id="GO:0031177">
    <property type="term" value="F:phosphopantetheine binding"/>
    <property type="evidence" value="ECO:0007669"/>
    <property type="project" value="InterPro"/>
</dbReference>
<organism evidence="4 5">
    <name type="scientific">Streptomyces kasugaensis</name>
    <dbReference type="NCBI Taxonomy" id="1946"/>
    <lineage>
        <taxon>Bacteria</taxon>
        <taxon>Bacillati</taxon>
        <taxon>Actinomycetota</taxon>
        <taxon>Actinomycetes</taxon>
        <taxon>Kitasatosporales</taxon>
        <taxon>Streptomycetaceae</taxon>
        <taxon>Streptomyces</taxon>
    </lineage>
</organism>
<reference evidence="4 5" key="1">
    <citation type="submission" date="2019-02" db="EMBL/GenBank/DDBJ databases">
        <title>Draft Genome Sequence of Streptomyces sp. AM-2504, identified by 16S rRNA comparative analysis as a Streptomyces Kasugaensis strain.</title>
        <authorList>
            <person name="Napolioni V."/>
            <person name="Giuliodori A.M."/>
            <person name="Spurio R."/>
            <person name="Fabbretti A."/>
        </authorList>
    </citation>
    <scope>NUCLEOTIDE SEQUENCE [LARGE SCALE GENOMIC DNA]</scope>
    <source>
        <strain evidence="4 5">AM-2504</strain>
    </source>
</reference>
<dbReference type="PROSITE" id="PS00012">
    <property type="entry name" value="PHOSPHOPANTETHEINE"/>
    <property type="match status" value="1"/>
</dbReference>
<evidence type="ECO:0000259" key="3">
    <source>
        <dbReference type="PROSITE" id="PS50075"/>
    </source>
</evidence>
<dbReference type="EMBL" id="SIXH01000152">
    <property type="protein sequence ID" value="TBO58270.1"/>
    <property type="molecule type" value="Genomic_DNA"/>
</dbReference>
<dbReference type="PROSITE" id="PS50075">
    <property type="entry name" value="CARRIER"/>
    <property type="match status" value="1"/>
</dbReference>
<dbReference type="SUPFAM" id="SSF47336">
    <property type="entry name" value="ACP-like"/>
    <property type="match status" value="1"/>
</dbReference>
<dbReference type="Pfam" id="PF00550">
    <property type="entry name" value="PP-binding"/>
    <property type="match status" value="1"/>
</dbReference>
<accession>A0A4Q9HVL2</accession>
<dbReference type="OrthoDB" id="5523836at2"/>
<sequence length="86" mass="9521">MSHSTPDSVDLEELRSLMAVTFELPPEEVTDDAHFAADLGVDSLTALEITTRLEDRYGVVLSDDEFKTVTTLLSVRELVRRKLAAA</sequence>
<keyword evidence="2" id="KW-0597">Phosphoprotein</keyword>
<evidence type="ECO:0000256" key="2">
    <source>
        <dbReference type="ARBA" id="ARBA00022553"/>
    </source>
</evidence>
<dbReference type="InterPro" id="IPR036736">
    <property type="entry name" value="ACP-like_sf"/>
</dbReference>
<dbReference type="Proteomes" id="UP000292452">
    <property type="component" value="Unassembled WGS sequence"/>
</dbReference>
<dbReference type="AlphaFoldDB" id="A0A4Q9HVL2"/>
<dbReference type="InterPro" id="IPR006162">
    <property type="entry name" value="Ppantetheine_attach_site"/>
</dbReference>
<protein>
    <submittedName>
        <fullName evidence="4">Acyl carrier protein</fullName>
    </submittedName>
</protein>
<evidence type="ECO:0000313" key="4">
    <source>
        <dbReference type="EMBL" id="TBO58270.1"/>
    </source>
</evidence>